<reference evidence="2" key="1">
    <citation type="journal article" date="2019" name="Int. J. Syst. Evol. Microbiol.">
        <title>The Global Catalogue of Microorganisms (GCM) 10K type strain sequencing project: providing services to taxonomists for standard genome sequencing and annotation.</title>
        <authorList>
            <consortium name="The Broad Institute Genomics Platform"/>
            <consortium name="The Broad Institute Genome Sequencing Center for Infectious Disease"/>
            <person name="Wu L."/>
            <person name="Ma J."/>
        </authorList>
    </citation>
    <scope>NUCLEOTIDE SEQUENCE [LARGE SCALE GENOMIC DNA]</scope>
    <source>
        <strain evidence="2">TBRC 7912</strain>
    </source>
</reference>
<dbReference type="EMBL" id="JBHSBC010000030">
    <property type="protein sequence ID" value="MFC3983437.1"/>
    <property type="molecule type" value="Genomic_DNA"/>
</dbReference>
<dbReference type="RefSeq" id="WP_386192595.1">
    <property type="nucleotide sequence ID" value="NZ_JBHSBC010000030.1"/>
</dbReference>
<sequence length="50" mass="5329">MTDDDRTREIGQRHAEKLGIPLNIFAALPGATIPGPEMLNEAPDRGGSQA</sequence>
<evidence type="ECO:0000313" key="2">
    <source>
        <dbReference type="Proteomes" id="UP001595698"/>
    </source>
</evidence>
<comment type="caution">
    <text evidence="1">The sequence shown here is derived from an EMBL/GenBank/DDBJ whole genome shotgun (WGS) entry which is preliminary data.</text>
</comment>
<dbReference type="Proteomes" id="UP001595698">
    <property type="component" value="Unassembled WGS sequence"/>
</dbReference>
<protein>
    <submittedName>
        <fullName evidence="1">Uncharacterized protein</fullName>
    </submittedName>
</protein>
<organism evidence="1 2">
    <name type="scientific">Streptosporangium jomthongense</name>
    <dbReference type="NCBI Taxonomy" id="1193683"/>
    <lineage>
        <taxon>Bacteria</taxon>
        <taxon>Bacillati</taxon>
        <taxon>Actinomycetota</taxon>
        <taxon>Actinomycetes</taxon>
        <taxon>Streptosporangiales</taxon>
        <taxon>Streptosporangiaceae</taxon>
        <taxon>Streptosporangium</taxon>
    </lineage>
</organism>
<gene>
    <name evidence="1" type="ORF">ACFOYY_25135</name>
</gene>
<proteinExistence type="predicted"/>
<name>A0ABV8F7Z2_9ACTN</name>
<keyword evidence="2" id="KW-1185">Reference proteome</keyword>
<accession>A0ABV8F7Z2</accession>
<evidence type="ECO:0000313" key="1">
    <source>
        <dbReference type="EMBL" id="MFC3983437.1"/>
    </source>
</evidence>